<dbReference type="GO" id="GO:0051301">
    <property type="term" value="P:cell division"/>
    <property type="evidence" value="ECO:0007669"/>
    <property type="project" value="UniProtKB-KW"/>
</dbReference>
<evidence type="ECO:0000313" key="6">
    <source>
        <dbReference type="Proteomes" id="UP000004816"/>
    </source>
</evidence>
<proteinExistence type="predicted"/>
<keyword evidence="2" id="KW-0132">Cell division</keyword>
<sequence>MTGEAAEEFEPELPPQDLTDEQLRAALEAMLLVVAAPTPAHDFAEAVGQPVARVDAALRALADGLAARGSGMELREIGGSEQSGSGWRLYTRGAQAWAVRGLLRKQGRVKLSGAALETLAIAAYRQPVTRSQINAIRGVDSDGVLRSLVLRELLAPTGTEPGTGAIVYETTDGFLEQLGVASLAELPDIEPLLPGPEGVEEVLTDPRLEMAPSIEPAPLVWNVDAE</sequence>
<dbReference type="EMBL" id="ACZI02000003">
    <property type="protein sequence ID" value="EFV14084.2"/>
    <property type="molecule type" value="Genomic_DNA"/>
</dbReference>
<name>E5XNH2_SEGRC</name>
<dbReference type="PANTHER" id="PTHR34298">
    <property type="entry name" value="SEGREGATION AND CONDENSATION PROTEIN B"/>
    <property type="match status" value="1"/>
</dbReference>
<dbReference type="SUPFAM" id="SSF46785">
    <property type="entry name" value="Winged helix' DNA-binding domain"/>
    <property type="match status" value="2"/>
</dbReference>
<dbReference type="Gene3D" id="1.10.10.10">
    <property type="entry name" value="Winged helix-like DNA-binding domain superfamily/Winged helix DNA-binding domain"/>
    <property type="match status" value="2"/>
</dbReference>
<keyword evidence="6" id="KW-1185">Reference proteome</keyword>
<comment type="caution">
    <text evidence="5">The sequence shown here is derived from an EMBL/GenBank/DDBJ whole genome shotgun (WGS) entry which is preliminary data.</text>
</comment>
<accession>E5XNH2</accession>
<dbReference type="PANTHER" id="PTHR34298:SF2">
    <property type="entry name" value="SEGREGATION AND CONDENSATION PROTEIN B"/>
    <property type="match status" value="1"/>
</dbReference>
<reference evidence="5 6" key="1">
    <citation type="journal article" date="2011" name="Stand. Genomic Sci.">
        <title>High quality draft genome sequence of Segniliparus rugosus CDC 945(T)= (ATCC BAA-974(T)).</title>
        <authorList>
            <person name="Earl A.M."/>
            <person name="Desjardins C.A."/>
            <person name="Fitzgerald M.G."/>
            <person name="Arachchi H.M."/>
            <person name="Zeng Q."/>
            <person name="Mehta T."/>
            <person name="Griggs A."/>
            <person name="Birren B.W."/>
            <person name="Toney N.C."/>
            <person name="Carr J."/>
            <person name="Posey J."/>
            <person name="Butler W.R."/>
        </authorList>
    </citation>
    <scope>NUCLEOTIDE SEQUENCE [LARGE SCALE GENOMIC DNA]</scope>
    <source>
        <strain evidence="6">ATCC BAA-974 / DSM 45345 / CCUG 50838 / CIP 108380 / JCM 13579 / CDC 945</strain>
    </source>
</reference>
<evidence type="ECO:0000256" key="2">
    <source>
        <dbReference type="ARBA" id="ARBA00022618"/>
    </source>
</evidence>
<dbReference type="STRING" id="679197.HMPREF9336_01001"/>
<dbReference type="AlphaFoldDB" id="E5XNH2"/>
<organism evidence="5 6">
    <name type="scientific">Segniliparus rugosus (strain ATCC BAA-974 / DSM 45345 / CCUG 50838 / CIP 108380 / JCM 13579 / CDC 945)</name>
    <dbReference type="NCBI Taxonomy" id="679197"/>
    <lineage>
        <taxon>Bacteria</taxon>
        <taxon>Bacillati</taxon>
        <taxon>Actinomycetota</taxon>
        <taxon>Actinomycetes</taxon>
        <taxon>Mycobacteriales</taxon>
        <taxon>Segniliparaceae</taxon>
        <taxon>Segniliparus</taxon>
    </lineage>
</organism>
<dbReference type="RefSeq" id="WP_021030786.1">
    <property type="nucleotide sequence ID" value="NZ_KI391954.1"/>
</dbReference>
<dbReference type="PIRSF" id="PIRSF019345">
    <property type="entry name" value="ScpB"/>
    <property type="match status" value="1"/>
</dbReference>
<dbReference type="GO" id="GO:0051304">
    <property type="term" value="P:chromosome separation"/>
    <property type="evidence" value="ECO:0007669"/>
    <property type="project" value="InterPro"/>
</dbReference>
<dbReference type="eggNOG" id="COG1386">
    <property type="taxonomic scope" value="Bacteria"/>
</dbReference>
<gene>
    <name evidence="5" type="ORF">HMPREF9336_01001</name>
</gene>
<dbReference type="InterPro" id="IPR036388">
    <property type="entry name" value="WH-like_DNA-bd_sf"/>
</dbReference>
<dbReference type="InterPro" id="IPR005234">
    <property type="entry name" value="ScpB_csome_segregation"/>
</dbReference>
<dbReference type="InterPro" id="IPR036390">
    <property type="entry name" value="WH_DNA-bd_sf"/>
</dbReference>
<dbReference type="Pfam" id="PF04079">
    <property type="entry name" value="SMC_ScpB"/>
    <property type="match status" value="1"/>
</dbReference>
<keyword evidence="4" id="KW-0131">Cell cycle</keyword>
<keyword evidence="1" id="KW-0963">Cytoplasm</keyword>
<evidence type="ECO:0000313" key="5">
    <source>
        <dbReference type="EMBL" id="EFV14084.2"/>
    </source>
</evidence>
<protein>
    <submittedName>
        <fullName evidence="5">Segregation and condensation protein B</fullName>
    </submittedName>
</protein>
<evidence type="ECO:0000256" key="4">
    <source>
        <dbReference type="ARBA" id="ARBA00023306"/>
    </source>
</evidence>
<keyword evidence="3" id="KW-0159">Chromosome partition</keyword>
<evidence type="ECO:0000256" key="1">
    <source>
        <dbReference type="ARBA" id="ARBA00022490"/>
    </source>
</evidence>
<dbReference type="OrthoDB" id="9806226at2"/>
<evidence type="ECO:0000256" key="3">
    <source>
        <dbReference type="ARBA" id="ARBA00022829"/>
    </source>
</evidence>
<dbReference type="Proteomes" id="UP000004816">
    <property type="component" value="Unassembled WGS sequence"/>
</dbReference>
<dbReference type="HOGENOM" id="CLU_045647_5_1_11"/>